<organism evidence="7 8">
    <name type="scientific">Roseovarius albus</name>
    <dbReference type="NCBI Taxonomy" id="1247867"/>
    <lineage>
        <taxon>Bacteria</taxon>
        <taxon>Pseudomonadati</taxon>
        <taxon>Pseudomonadota</taxon>
        <taxon>Alphaproteobacteria</taxon>
        <taxon>Rhodobacterales</taxon>
        <taxon>Roseobacteraceae</taxon>
        <taxon>Roseovarius</taxon>
    </lineage>
</organism>
<dbReference type="Pfam" id="PF01694">
    <property type="entry name" value="Rhomboid"/>
    <property type="match status" value="1"/>
</dbReference>
<dbReference type="InterPro" id="IPR035952">
    <property type="entry name" value="Rhomboid-like_sf"/>
</dbReference>
<dbReference type="Gene3D" id="1.20.1540.10">
    <property type="entry name" value="Rhomboid-like"/>
    <property type="match status" value="1"/>
</dbReference>
<dbReference type="AlphaFoldDB" id="A0A1X6ZM87"/>
<dbReference type="InterPro" id="IPR022764">
    <property type="entry name" value="Peptidase_S54_rhomboid_dom"/>
</dbReference>
<evidence type="ECO:0000313" key="8">
    <source>
        <dbReference type="Proteomes" id="UP000193061"/>
    </source>
</evidence>
<evidence type="ECO:0000259" key="6">
    <source>
        <dbReference type="Pfam" id="PF01694"/>
    </source>
</evidence>
<keyword evidence="2 5" id="KW-0812">Transmembrane</keyword>
<evidence type="ECO:0000256" key="5">
    <source>
        <dbReference type="SAM" id="Phobius"/>
    </source>
</evidence>
<dbReference type="GO" id="GO:0004252">
    <property type="term" value="F:serine-type endopeptidase activity"/>
    <property type="evidence" value="ECO:0007669"/>
    <property type="project" value="InterPro"/>
</dbReference>
<dbReference type="SUPFAM" id="SSF144091">
    <property type="entry name" value="Rhomboid-like"/>
    <property type="match status" value="1"/>
</dbReference>
<comment type="subcellular location">
    <subcellularLocation>
        <location evidence="1">Membrane</location>
        <topology evidence="1">Multi-pass membrane protein</topology>
    </subcellularLocation>
</comment>
<feature type="transmembrane region" description="Helical" evidence="5">
    <location>
        <begin position="139"/>
        <end position="160"/>
    </location>
</feature>
<sequence length="228" mass="24632">MSEPYNPSPVNPVPPAVVALFLAIIGIEAMFTLGSQSGIGGPQAIGWRNNAIQTYGFSADVFDWMLENNRYPPEHLMRFFTYPFVSATFTQALFGGVMVLALGKFVGDVFSQWATLLLFIVSSVFGAVVYGFVAGAQPWLMGPFPGVYGLIGGFTYLMWLKLGQMGAPQARAFSLIGLLLGIQLVFGLLFGGSRGWLADLSGFASGFALSFVLAPGGWQKIRTILRHE</sequence>
<keyword evidence="8" id="KW-1185">Reference proteome</keyword>
<reference evidence="7 8" key="1">
    <citation type="submission" date="2017-03" db="EMBL/GenBank/DDBJ databases">
        <authorList>
            <person name="Afonso C.L."/>
            <person name="Miller P.J."/>
            <person name="Scott M.A."/>
            <person name="Spackman E."/>
            <person name="Goraichik I."/>
            <person name="Dimitrov K.M."/>
            <person name="Suarez D.L."/>
            <person name="Swayne D.E."/>
        </authorList>
    </citation>
    <scope>NUCLEOTIDE SEQUENCE [LARGE SCALE GENOMIC DNA]</scope>
    <source>
        <strain evidence="7 8">CECT 7450</strain>
    </source>
</reference>
<keyword evidence="3 5" id="KW-1133">Transmembrane helix</keyword>
<evidence type="ECO:0000256" key="3">
    <source>
        <dbReference type="ARBA" id="ARBA00022989"/>
    </source>
</evidence>
<dbReference type="Proteomes" id="UP000193061">
    <property type="component" value="Unassembled WGS sequence"/>
</dbReference>
<feature type="domain" description="Peptidase S54 rhomboid" evidence="6">
    <location>
        <begin position="74"/>
        <end position="214"/>
    </location>
</feature>
<evidence type="ECO:0000256" key="2">
    <source>
        <dbReference type="ARBA" id="ARBA00022692"/>
    </source>
</evidence>
<gene>
    <name evidence="7" type="ORF">ROA7450_02865</name>
</gene>
<feature type="transmembrane region" description="Helical" evidence="5">
    <location>
        <begin position="172"/>
        <end position="190"/>
    </location>
</feature>
<dbReference type="OrthoDB" id="7836448at2"/>
<evidence type="ECO:0000256" key="4">
    <source>
        <dbReference type="ARBA" id="ARBA00023136"/>
    </source>
</evidence>
<dbReference type="EMBL" id="FWFX01000009">
    <property type="protein sequence ID" value="SLN55464.1"/>
    <property type="molecule type" value="Genomic_DNA"/>
</dbReference>
<feature type="transmembrane region" description="Helical" evidence="5">
    <location>
        <begin position="113"/>
        <end position="133"/>
    </location>
</feature>
<dbReference type="GO" id="GO:0016020">
    <property type="term" value="C:membrane"/>
    <property type="evidence" value="ECO:0007669"/>
    <property type="project" value="UniProtKB-SubCell"/>
</dbReference>
<accession>A0A1X6ZM87</accession>
<keyword evidence="4 5" id="KW-0472">Membrane</keyword>
<evidence type="ECO:0000256" key="1">
    <source>
        <dbReference type="ARBA" id="ARBA00004141"/>
    </source>
</evidence>
<dbReference type="RefSeq" id="WP_085806484.1">
    <property type="nucleotide sequence ID" value="NZ_FWFX01000009.1"/>
</dbReference>
<evidence type="ECO:0000313" key="7">
    <source>
        <dbReference type="EMBL" id="SLN55464.1"/>
    </source>
</evidence>
<feature type="transmembrane region" description="Helical" evidence="5">
    <location>
        <begin position="196"/>
        <end position="218"/>
    </location>
</feature>
<proteinExistence type="predicted"/>
<name>A0A1X6ZM87_9RHOB</name>
<feature type="transmembrane region" description="Helical" evidence="5">
    <location>
        <begin position="79"/>
        <end position="101"/>
    </location>
</feature>
<feature type="transmembrane region" description="Helical" evidence="5">
    <location>
        <begin position="12"/>
        <end position="33"/>
    </location>
</feature>
<protein>
    <submittedName>
        <fullName evidence="7">Rhomboid family protein</fullName>
    </submittedName>
</protein>